<dbReference type="InterPro" id="IPR055093">
    <property type="entry name" value="EPS8_2nd"/>
</dbReference>
<feature type="compositionally biased region" description="Pro residues" evidence="4">
    <location>
        <begin position="188"/>
        <end position="207"/>
    </location>
</feature>
<keyword evidence="2 3" id="KW-0728">SH3 domain</keyword>
<feature type="region of interest" description="Disordered" evidence="4">
    <location>
        <begin position="186"/>
        <end position="212"/>
    </location>
</feature>
<dbReference type="GO" id="GO:0032587">
    <property type="term" value="C:ruffle membrane"/>
    <property type="evidence" value="ECO:0007669"/>
    <property type="project" value="TreeGrafter"/>
</dbReference>
<reference evidence="6" key="2">
    <citation type="submission" date="2025-09" db="UniProtKB">
        <authorList>
            <consortium name="Ensembl"/>
        </authorList>
    </citation>
    <scope>IDENTIFICATION</scope>
</reference>
<dbReference type="InterPro" id="IPR013625">
    <property type="entry name" value="PTB"/>
</dbReference>
<dbReference type="AlphaFoldDB" id="A0A3Q1EBZ9"/>
<dbReference type="PROSITE" id="PS50002">
    <property type="entry name" value="SH3"/>
    <property type="match status" value="1"/>
</dbReference>
<dbReference type="InterPro" id="IPR001452">
    <property type="entry name" value="SH3_domain"/>
</dbReference>
<dbReference type="SUPFAM" id="SSF50729">
    <property type="entry name" value="PH domain-like"/>
    <property type="match status" value="1"/>
</dbReference>
<keyword evidence="7" id="KW-1185">Reference proteome</keyword>
<dbReference type="GO" id="GO:0031982">
    <property type="term" value="C:vesicle"/>
    <property type="evidence" value="ECO:0007669"/>
    <property type="project" value="TreeGrafter"/>
</dbReference>
<dbReference type="SUPFAM" id="SSF50044">
    <property type="entry name" value="SH3-domain"/>
    <property type="match status" value="1"/>
</dbReference>
<evidence type="ECO:0000256" key="3">
    <source>
        <dbReference type="PROSITE-ProRule" id="PRU00192"/>
    </source>
</evidence>
<protein>
    <submittedName>
        <fullName evidence="6">EPS8 signaling adaptor L3b</fullName>
    </submittedName>
</protein>
<name>A0A3Q1EBZ9_9TELE</name>
<dbReference type="Proteomes" id="UP000257200">
    <property type="component" value="Unplaced"/>
</dbReference>
<dbReference type="GO" id="GO:0003779">
    <property type="term" value="F:actin binding"/>
    <property type="evidence" value="ECO:0007669"/>
    <property type="project" value="TreeGrafter"/>
</dbReference>
<dbReference type="InterPro" id="IPR036028">
    <property type="entry name" value="SH3-like_dom_sf"/>
</dbReference>
<feature type="domain" description="SH3" evidence="5">
    <location>
        <begin position="382"/>
        <end position="441"/>
    </location>
</feature>
<evidence type="ECO:0000259" key="5">
    <source>
        <dbReference type="PROSITE" id="PS50002"/>
    </source>
</evidence>
<dbReference type="PANTHER" id="PTHR12287">
    <property type="entry name" value="EPIDERMAL GROWTH FACTOR RECEPTOR KINASE SUBSTRATE EPS8-RELATED PROTEIN"/>
    <property type="match status" value="1"/>
</dbReference>
<dbReference type="GO" id="GO:0035023">
    <property type="term" value="P:regulation of Rho protein signal transduction"/>
    <property type="evidence" value="ECO:0007669"/>
    <property type="project" value="TreeGrafter"/>
</dbReference>
<dbReference type="InterPro" id="IPR039801">
    <property type="entry name" value="EPS8-like"/>
</dbReference>
<comment type="similarity">
    <text evidence="1">Belongs to the EPS8 family.</text>
</comment>
<dbReference type="Gene3D" id="1.10.150.50">
    <property type="entry name" value="Transcription Factor, Ets-1"/>
    <property type="match status" value="1"/>
</dbReference>
<organism evidence="6 7">
    <name type="scientific">Acanthochromis polyacanthus</name>
    <name type="common">spiny chromis</name>
    <dbReference type="NCBI Taxonomy" id="80966"/>
    <lineage>
        <taxon>Eukaryota</taxon>
        <taxon>Metazoa</taxon>
        <taxon>Chordata</taxon>
        <taxon>Craniata</taxon>
        <taxon>Vertebrata</taxon>
        <taxon>Euteleostomi</taxon>
        <taxon>Actinopterygii</taxon>
        <taxon>Neopterygii</taxon>
        <taxon>Teleostei</taxon>
        <taxon>Neoteleostei</taxon>
        <taxon>Acanthomorphata</taxon>
        <taxon>Ovalentaria</taxon>
        <taxon>Pomacentridae</taxon>
        <taxon>Acanthochromis</taxon>
    </lineage>
</organism>
<feature type="compositionally biased region" description="Low complexity" evidence="4">
    <location>
        <begin position="352"/>
        <end position="367"/>
    </location>
</feature>
<dbReference type="SMART" id="SM00326">
    <property type="entry name" value="SH3"/>
    <property type="match status" value="1"/>
</dbReference>
<dbReference type="InterPro" id="IPR041418">
    <property type="entry name" value="SAM_3"/>
</dbReference>
<dbReference type="Pfam" id="PF08416">
    <property type="entry name" value="PTB"/>
    <property type="match status" value="1"/>
</dbReference>
<dbReference type="Pfam" id="PF00018">
    <property type="entry name" value="SH3_1"/>
    <property type="match status" value="1"/>
</dbReference>
<dbReference type="InParanoid" id="A0A3Q1EBZ9"/>
<reference evidence="6" key="1">
    <citation type="submission" date="2025-08" db="UniProtKB">
        <authorList>
            <consortium name="Ensembl"/>
        </authorList>
    </citation>
    <scope>IDENTIFICATION</scope>
</reference>
<feature type="region of interest" description="Disordered" evidence="4">
    <location>
        <begin position="352"/>
        <end position="381"/>
    </location>
</feature>
<dbReference type="Gene3D" id="2.30.30.40">
    <property type="entry name" value="SH3 Domains"/>
    <property type="match status" value="1"/>
</dbReference>
<dbReference type="GO" id="GO:1900029">
    <property type="term" value="P:positive regulation of ruffle assembly"/>
    <property type="evidence" value="ECO:0007669"/>
    <property type="project" value="TreeGrafter"/>
</dbReference>
<evidence type="ECO:0000256" key="1">
    <source>
        <dbReference type="ARBA" id="ARBA00006197"/>
    </source>
</evidence>
<dbReference type="CDD" id="cd01210">
    <property type="entry name" value="PTB_EPS8"/>
    <property type="match status" value="1"/>
</dbReference>
<dbReference type="InterPro" id="IPR033928">
    <property type="entry name" value="EPS8_PTB"/>
</dbReference>
<dbReference type="InterPro" id="IPR011993">
    <property type="entry name" value="PH-like_dom_sf"/>
</dbReference>
<accession>A0A3Q1EBZ9</accession>
<dbReference type="PANTHER" id="PTHR12287:SF22">
    <property type="entry name" value="EPIDERMAL GROWTH FACTOR RECEPTOR KINASE SUBSTRATE 8-LIKE PROTEIN 3"/>
    <property type="match status" value="1"/>
</dbReference>
<dbReference type="Gene3D" id="2.30.29.30">
    <property type="entry name" value="Pleckstrin-homology domain (PH domain)/Phosphotyrosine-binding domain (PTB)"/>
    <property type="match status" value="1"/>
</dbReference>
<dbReference type="Pfam" id="PF18016">
    <property type="entry name" value="SAM_3"/>
    <property type="match status" value="1"/>
</dbReference>
<dbReference type="GO" id="GO:0007266">
    <property type="term" value="P:Rho protein signal transduction"/>
    <property type="evidence" value="ECO:0007669"/>
    <property type="project" value="TreeGrafter"/>
</dbReference>
<evidence type="ECO:0000256" key="4">
    <source>
        <dbReference type="SAM" id="MobiDB-lite"/>
    </source>
</evidence>
<dbReference type="GeneTree" id="ENSGT00940000158169"/>
<sequence>LMMYGNSPFSYSPRGFSQEDFNLNDMSRPSGRNIYMQRKEYLDKLNRQSDGFHVRVEHLFTCELDGRDLRTENDCVAKLKRLDAKGRLWPQDMIMEVQRGYLVLSDIETKTELDSMSLSSITQTKAVLESCAYDSVLTLTVQEHSKRNRQVFLFQCEETGVSHISQEPPSHLENIIGQRASGNFRIPNPRPVEQSPPPSPLNHPPPLWGNREPGIRPAEGLHPLLEVFGQLDGMLKTTSAGDYVHIFFNCLNLVRFPLSMFKALVVLCHLVSALLSLCATFPQIVRPYPEEVPPTVLSPLLTEEAVGLINQVVSPEEDQLWRSQWTGPHVPPYIPEFYDGWQPPAPNYFPPSVASQSRSFSRSNSQRFPPPPQDFPDGPRSEPTQFMRVIYNFSAKNSQELSIIKDEVVQVISKSRRWWLVRNTQGQEGNVPQNVLEPMDGREPMGDLPRDNRGAVTLDMASSPAEVRAWLESKGFSRITVSSLGVLSGRLLLEMTRDQIKAVCPEEGAKVFFQLQGVRASVAVSNQSYDDDDDDDMNTHPAAAMTNISSCSLQLASEPPRMYNGRY</sequence>
<dbReference type="STRING" id="80966.ENSAPOP00000001596"/>
<proteinExistence type="inferred from homology"/>
<evidence type="ECO:0000256" key="2">
    <source>
        <dbReference type="ARBA" id="ARBA00022443"/>
    </source>
</evidence>
<evidence type="ECO:0000313" key="7">
    <source>
        <dbReference type="Proteomes" id="UP000257200"/>
    </source>
</evidence>
<dbReference type="Pfam" id="PF22975">
    <property type="entry name" value="EPS8_2nd"/>
    <property type="match status" value="1"/>
</dbReference>
<dbReference type="SUPFAM" id="SSF47769">
    <property type="entry name" value="SAM/Pointed domain"/>
    <property type="match status" value="1"/>
</dbReference>
<dbReference type="Ensembl" id="ENSAPOT00000014875.1">
    <property type="protein sequence ID" value="ENSAPOP00000001596.1"/>
    <property type="gene ID" value="ENSAPOG00000002933.1"/>
</dbReference>
<dbReference type="InterPro" id="IPR013761">
    <property type="entry name" value="SAM/pointed_sf"/>
</dbReference>
<evidence type="ECO:0000313" key="6">
    <source>
        <dbReference type="Ensembl" id="ENSAPOP00000001596.1"/>
    </source>
</evidence>